<dbReference type="InterPro" id="IPR013221">
    <property type="entry name" value="Mur_ligase_cen"/>
</dbReference>
<evidence type="ECO:0000256" key="6">
    <source>
        <dbReference type="ARBA" id="ARBA00022960"/>
    </source>
</evidence>
<evidence type="ECO:0000256" key="5">
    <source>
        <dbReference type="ARBA" id="ARBA00022840"/>
    </source>
</evidence>
<organism evidence="15 16">
    <name type="scientific">Clostridium senegalense</name>
    <dbReference type="NCBI Taxonomy" id="1465809"/>
    <lineage>
        <taxon>Bacteria</taxon>
        <taxon>Bacillati</taxon>
        <taxon>Bacillota</taxon>
        <taxon>Clostridia</taxon>
        <taxon>Eubacteriales</taxon>
        <taxon>Clostridiaceae</taxon>
        <taxon>Clostridium</taxon>
    </lineage>
</organism>
<dbReference type="GO" id="GO:0005524">
    <property type="term" value="F:ATP binding"/>
    <property type="evidence" value="ECO:0007669"/>
    <property type="project" value="UniProtKB-UniRule"/>
</dbReference>
<evidence type="ECO:0000259" key="13">
    <source>
        <dbReference type="Pfam" id="PF02875"/>
    </source>
</evidence>
<dbReference type="SUPFAM" id="SSF63418">
    <property type="entry name" value="MurE/MurF N-terminal domain"/>
    <property type="match status" value="1"/>
</dbReference>
<evidence type="ECO:0000259" key="14">
    <source>
        <dbReference type="Pfam" id="PF08245"/>
    </source>
</evidence>
<evidence type="ECO:0000256" key="11">
    <source>
        <dbReference type="RuleBase" id="RU004136"/>
    </source>
</evidence>
<keyword evidence="6 10" id="KW-0133">Cell shape</keyword>
<dbReference type="HAMAP" id="MF_02019">
    <property type="entry name" value="MurF"/>
    <property type="match status" value="1"/>
</dbReference>
<evidence type="ECO:0000256" key="7">
    <source>
        <dbReference type="ARBA" id="ARBA00022984"/>
    </source>
</evidence>
<dbReference type="Pfam" id="PF02875">
    <property type="entry name" value="Mur_ligase_C"/>
    <property type="match status" value="1"/>
</dbReference>
<accession>A0A6M0H087</accession>
<evidence type="ECO:0000259" key="12">
    <source>
        <dbReference type="Pfam" id="PF01225"/>
    </source>
</evidence>
<evidence type="ECO:0000256" key="3">
    <source>
        <dbReference type="ARBA" id="ARBA00022618"/>
    </source>
</evidence>
<keyword evidence="9 10" id="KW-0961">Cell wall biogenesis/degradation</keyword>
<keyword evidence="16" id="KW-1185">Reference proteome</keyword>
<protein>
    <recommendedName>
        <fullName evidence="10 11">UDP-N-acetylmuramoyl-tripeptide--D-alanyl-D-alanine ligase</fullName>
        <ecNumber evidence="10 11">6.3.2.10</ecNumber>
    </recommendedName>
    <alternativeName>
        <fullName evidence="10">D-alanyl-D-alanine-adding enzyme</fullName>
    </alternativeName>
</protein>
<comment type="catalytic activity">
    <reaction evidence="10 11">
        <text>D-alanyl-D-alanine + UDP-N-acetyl-alpha-D-muramoyl-L-alanyl-gamma-D-glutamyl-meso-2,6-diaminopimelate + ATP = UDP-N-acetyl-alpha-D-muramoyl-L-alanyl-gamma-D-glutamyl-meso-2,6-diaminopimeloyl-D-alanyl-D-alanine + ADP + phosphate + H(+)</text>
        <dbReference type="Rhea" id="RHEA:28374"/>
        <dbReference type="ChEBI" id="CHEBI:15378"/>
        <dbReference type="ChEBI" id="CHEBI:30616"/>
        <dbReference type="ChEBI" id="CHEBI:43474"/>
        <dbReference type="ChEBI" id="CHEBI:57822"/>
        <dbReference type="ChEBI" id="CHEBI:61386"/>
        <dbReference type="ChEBI" id="CHEBI:83905"/>
        <dbReference type="ChEBI" id="CHEBI:456216"/>
        <dbReference type="EC" id="6.3.2.10"/>
    </reaction>
</comment>
<dbReference type="GO" id="GO:0008360">
    <property type="term" value="P:regulation of cell shape"/>
    <property type="evidence" value="ECO:0007669"/>
    <property type="project" value="UniProtKB-KW"/>
</dbReference>
<dbReference type="GO" id="GO:0047480">
    <property type="term" value="F:UDP-N-acetylmuramoyl-tripeptide-D-alanyl-D-alanine ligase activity"/>
    <property type="evidence" value="ECO:0007669"/>
    <property type="project" value="UniProtKB-UniRule"/>
</dbReference>
<keyword evidence="1 10" id="KW-0963">Cytoplasm</keyword>
<dbReference type="InterPro" id="IPR051046">
    <property type="entry name" value="MurCDEF_CellWall_CoF430Synth"/>
</dbReference>
<dbReference type="RefSeq" id="WP_061994872.1">
    <property type="nucleotide sequence ID" value="NZ_JAAGPU010000001.1"/>
</dbReference>
<comment type="pathway">
    <text evidence="10 11">Cell wall biogenesis; peptidoglycan biosynthesis.</text>
</comment>
<feature type="domain" description="Mur ligase N-terminal catalytic" evidence="12">
    <location>
        <begin position="27"/>
        <end position="102"/>
    </location>
</feature>
<dbReference type="InterPro" id="IPR004101">
    <property type="entry name" value="Mur_ligase_C"/>
</dbReference>
<dbReference type="Pfam" id="PF08245">
    <property type="entry name" value="Mur_ligase_M"/>
    <property type="match status" value="1"/>
</dbReference>
<keyword evidence="5 10" id="KW-0067">ATP-binding</keyword>
<dbReference type="EMBL" id="JAAGPU010000001">
    <property type="protein sequence ID" value="NEU03534.1"/>
    <property type="molecule type" value="Genomic_DNA"/>
</dbReference>
<keyword evidence="4 10" id="KW-0547">Nucleotide-binding</keyword>
<dbReference type="GO" id="GO:0051301">
    <property type="term" value="P:cell division"/>
    <property type="evidence" value="ECO:0007669"/>
    <property type="project" value="UniProtKB-KW"/>
</dbReference>
<dbReference type="EC" id="6.3.2.10" evidence="10 11"/>
<dbReference type="PANTHER" id="PTHR43024">
    <property type="entry name" value="UDP-N-ACETYLMURAMOYL-TRIPEPTIDE--D-ALANYL-D-ALANINE LIGASE"/>
    <property type="match status" value="1"/>
</dbReference>
<dbReference type="GO" id="GO:0005737">
    <property type="term" value="C:cytoplasm"/>
    <property type="evidence" value="ECO:0007669"/>
    <property type="project" value="UniProtKB-SubCell"/>
</dbReference>
<keyword evidence="8 10" id="KW-0131">Cell cycle</keyword>
<dbReference type="SUPFAM" id="SSF53244">
    <property type="entry name" value="MurD-like peptide ligases, peptide-binding domain"/>
    <property type="match status" value="1"/>
</dbReference>
<comment type="function">
    <text evidence="10 11">Involved in cell wall formation. Catalyzes the final step in the synthesis of UDP-N-acetylmuramoyl-pentapeptide, the precursor of murein.</text>
</comment>
<comment type="subcellular location">
    <subcellularLocation>
        <location evidence="10 11">Cytoplasm</location>
    </subcellularLocation>
</comment>
<keyword evidence="3 10" id="KW-0132">Cell division</keyword>
<dbReference type="GO" id="GO:0071555">
    <property type="term" value="P:cell wall organization"/>
    <property type="evidence" value="ECO:0007669"/>
    <property type="project" value="UniProtKB-KW"/>
</dbReference>
<proteinExistence type="inferred from homology"/>
<comment type="caution">
    <text evidence="15">The sequence shown here is derived from an EMBL/GenBank/DDBJ whole genome shotgun (WGS) entry which is preliminary data.</text>
</comment>
<dbReference type="UniPathway" id="UPA00219"/>
<dbReference type="SUPFAM" id="SSF53623">
    <property type="entry name" value="MurD-like peptide ligases, catalytic domain"/>
    <property type="match status" value="1"/>
</dbReference>
<dbReference type="NCBIfam" id="TIGR01143">
    <property type="entry name" value="murF"/>
    <property type="match status" value="1"/>
</dbReference>
<dbReference type="PANTHER" id="PTHR43024:SF1">
    <property type="entry name" value="UDP-N-ACETYLMURAMOYL-TRIPEPTIDE--D-ALANYL-D-ALANINE LIGASE"/>
    <property type="match status" value="1"/>
</dbReference>
<dbReference type="Pfam" id="PF01225">
    <property type="entry name" value="Mur_ligase"/>
    <property type="match status" value="1"/>
</dbReference>
<evidence type="ECO:0000313" key="16">
    <source>
        <dbReference type="Proteomes" id="UP000481872"/>
    </source>
</evidence>
<dbReference type="Gene3D" id="3.90.190.20">
    <property type="entry name" value="Mur ligase, C-terminal domain"/>
    <property type="match status" value="1"/>
</dbReference>
<feature type="domain" description="Mur ligase C-terminal" evidence="13">
    <location>
        <begin position="323"/>
        <end position="442"/>
    </location>
</feature>
<evidence type="ECO:0000256" key="10">
    <source>
        <dbReference type="HAMAP-Rule" id="MF_02019"/>
    </source>
</evidence>
<dbReference type="Proteomes" id="UP000481872">
    <property type="component" value="Unassembled WGS sequence"/>
</dbReference>
<dbReference type="Gene3D" id="3.40.1390.10">
    <property type="entry name" value="MurE/MurF, N-terminal domain"/>
    <property type="match status" value="1"/>
</dbReference>
<evidence type="ECO:0000256" key="2">
    <source>
        <dbReference type="ARBA" id="ARBA00022598"/>
    </source>
</evidence>
<dbReference type="InterPro" id="IPR036565">
    <property type="entry name" value="Mur-like_cat_sf"/>
</dbReference>
<feature type="binding site" evidence="10">
    <location>
        <begin position="115"/>
        <end position="121"/>
    </location>
    <ligand>
        <name>ATP</name>
        <dbReference type="ChEBI" id="CHEBI:30616"/>
    </ligand>
</feature>
<dbReference type="InterPro" id="IPR035911">
    <property type="entry name" value="MurE/MurF_N"/>
</dbReference>
<name>A0A6M0H087_9CLOT</name>
<reference evidence="15 16" key="1">
    <citation type="submission" date="2020-02" db="EMBL/GenBank/DDBJ databases">
        <title>Genome assembly of a novel Clostridium senegalense strain.</title>
        <authorList>
            <person name="Gupta T.B."/>
            <person name="Jauregui R."/>
            <person name="Maclean P."/>
            <person name="Nawarathana A."/>
            <person name="Brightwell G."/>
        </authorList>
    </citation>
    <scope>NUCLEOTIDE SEQUENCE [LARGE SCALE GENOMIC DNA]</scope>
    <source>
        <strain evidence="15 16">AGRFS4</strain>
    </source>
</reference>
<dbReference type="InterPro" id="IPR005863">
    <property type="entry name" value="UDP-N-AcMur_synth"/>
</dbReference>
<evidence type="ECO:0000256" key="4">
    <source>
        <dbReference type="ARBA" id="ARBA00022741"/>
    </source>
</evidence>
<dbReference type="InterPro" id="IPR036615">
    <property type="entry name" value="Mur_ligase_C_dom_sf"/>
</dbReference>
<evidence type="ECO:0000256" key="8">
    <source>
        <dbReference type="ARBA" id="ARBA00023306"/>
    </source>
</evidence>
<dbReference type="GO" id="GO:0009252">
    <property type="term" value="P:peptidoglycan biosynthetic process"/>
    <property type="evidence" value="ECO:0007669"/>
    <property type="project" value="UniProtKB-UniRule"/>
</dbReference>
<evidence type="ECO:0000256" key="1">
    <source>
        <dbReference type="ARBA" id="ARBA00022490"/>
    </source>
</evidence>
<sequence>MEYLSINEIVNALNGKLILNGNIENFKSVSIDSRKVRKGDIFFALKGENFDGHNYLKQCSENGAGILIVHDENFKKIDIKEYTSVILVEDTRKALRDLAEYYRKKINIKVVGITGSTGKTSTKDLVAAALSEKYKVFKTKGNFNNEVGLPLMVFDIDNSYDMAVLELGMSNLNEIHRLTKIARPDIAVITNVGISHIENLKTRENILKAKMEIVDFFEKGNVLIVNGDNDLLSIVTSNDFIVEKIGIESDYNFKACDIIIGEENIKFNVLENNSLIDEKFKINVLGKHNVLNSLLAIAVARKFDVKYSDINKGFENLEATSMRLDIEKCNKFTIVNDAYNASPDSMEAAIDVLKNLNGKRKIAVLGSMKELGDESYKAHMDVAKYAKNNSVDMLLVISEYSNAFEEGFGDNNFNIFTSKEEAINFLKNNIQDEDVLLVKASRSMKFEIIVDAMKEFDAKGVI</sequence>
<keyword evidence="2 10" id="KW-0436">Ligase</keyword>
<dbReference type="Gene3D" id="3.40.1190.10">
    <property type="entry name" value="Mur-like, catalytic domain"/>
    <property type="match status" value="1"/>
</dbReference>
<comment type="similarity">
    <text evidence="10">Belongs to the MurCDEF family. MurF subfamily.</text>
</comment>
<gene>
    <name evidence="10" type="primary">murF</name>
    <name evidence="15" type="ORF">G3M99_01430</name>
</gene>
<dbReference type="AlphaFoldDB" id="A0A6M0H087"/>
<feature type="domain" description="Mur ligase central" evidence="14">
    <location>
        <begin position="113"/>
        <end position="300"/>
    </location>
</feature>
<dbReference type="InterPro" id="IPR000713">
    <property type="entry name" value="Mur_ligase_N"/>
</dbReference>
<evidence type="ECO:0000313" key="15">
    <source>
        <dbReference type="EMBL" id="NEU03534.1"/>
    </source>
</evidence>
<evidence type="ECO:0000256" key="9">
    <source>
        <dbReference type="ARBA" id="ARBA00023316"/>
    </source>
</evidence>
<keyword evidence="7 10" id="KW-0573">Peptidoglycan synthesis</keyword>